<dbReference type="InterPro" id="IPR020846">
    <property type="entry name" value="MFS_dom"/>
</dbReference>
<name>A0ABT2GJT7_9MICO</name>
<dbReference type="PROSITE" id="PS00216">
    <property type="entry name" value="SUGAR_TRANSPORT_1"/>
    <property type="match status" value="1"/>
</dbReference>
<dbReference type="Gene3D" id="1.20.1250.20">
    <property type="entry name" value="MFS general substrate transporter like domains"/>
    <property type="match status" value="1"/>
</dbReference>
<protein>
    <submittedName>
        <fullName evidence="7">MFS transporter</fullName>
    </submittedName>
</protein>
<evidence type="ECO:0000256" key="1">
    <source>
        <dbReference type="ARBA" id="ARBA00004651"/>
    </source>
</evidence>
<dbReference type="PROSITE" id="PS50850">
    <property type="entry name" value="MFS"/>
    <property type="match status" value="1"/>
</dbReference>
<feature type="transmembrane region" description="Helical" evidence="5">
    <location>
        <begin position="70"/>
        <end position="89"/>
    </location>
</feature>
<feature type="transmembrane region" description="Helical" evidence="5">
    <location>
        <begin position="267"/>
        <end position="288"/>
    </location>
</feature>
<dbReference type="InterPro" id="IPR036259">
    <property type="entry name" value="MFS_trans_sf"/>
</dbReference>
<feature type="domain" description="Major facilitator superfamily (MFS) profile" evidence="6">
    <location>
        <begin position="35"/>
        <end position="448"/>
    </location>
</feature>
<feature type="transmembrane region" description="Helical" evidence="5">
    <location>
        <begin position="187"/>
        <end position="208"/>
    </location>
</feature>
<dbReference type="InterPro" id="IPR011701">
    <property type="entry name" value="MFS"/>
</dbReference>
<accession>A0ABT2GJT7</accession>
<feature type="transmembrane region" description="Helical" evidence="5">
    <location>
        <begin position="101"/>
        <end position="120"/>
    </location>
</feature>
<feature type="transmembrane region" description="Helical" evidence="5">
    <location>
        <begin position="159"/>
        <end position="181"/>
    </location>
</feature>
<dbReference type="InterPro" id="IPR005829">
    <property type="entry name" value="Sugar_transporter_CS"/>
</dbReference>
<keyword evidence="3 5" id="KW-1133">Transmembrane helix</keyword>
<feature type="transmembrane region" description="Helical" evidence="5">
    <location>
        <begin position="360"/>
        <end position="381"/>
    </location>
</feature>
<comment type="caution">
    <text evidence="7">The sequence shown here is derived from an EMBL/GenBank/DDBJ whole genome shotgun (WGS) entry which is preliminary data.</text>
</comment>
<sequence>MAQAPDLPAGRSFTPEEITARLDRIPALTRKHIVLIVLLISVFTFDIIDLASFSYVAPGLIADWGISVEQIGLLASTAFIGMFLGGVIGGRLADRFGRRPLVLVGVLIFSLASLASALAPTPEILGGLRLFTGFGLQMATGAILVTVSETFPKPFRGRVMALVLGISLIGGPIIALVGRIFVPLGLWHVVFIVGGLGLIPAAFALKYLPESPRWLAVKGRGDLADAQLRIYESQYEAKRGPLPELKIVPTVVARSKSSILDIFRKNLISRTLVATLAFCCLILLNYGFGSWLPTILIERGYPQTDALTFSFILSFATMAGALVALLFIDRIERKVSIALAVILMAVSYLTIGFVDSVPVLLIAGFLANLLSQVVSATMYAYVPEMFPVTVRGVGAGFANGVGRIAGIFSGIIIAAVIAAFAVQGVFVYLAIVAVVMAIIVMFGPVIGIRAAHQQLKAERADGLRSTAAPAANR</sequence>
<feature type="transmembrane region" description="Helical" evidence="5">
    <location>
        <begin position="126"/>
        <end position="147"/>
    </location>
</feature>
<feature type="transmembrane region" description="Helical" evidence="5">
    <location>
        <begin position="401"/>
        <end position="420"/>
    </location>
</feature>
<keyword evidence="2 5" id="KW-0812">Transmembrane</keyword>
<evidence type="ECO:0000256" key="3">
    <source>
        <dbReference type="ARBA" id="ARBA00022989"/>
    </source>
</evidence>
<comment type="subcellular location">
    <subcellularLocation>
        <location evidence="1">Cell membrane</location>
        <topology evidence="1">Multi-pass membrane protein</topology>
    </subcellularLocation>
</comment>
<feature type="transmembrane region" description="Helical" evidence="5">
    <location>
        <begin position="426"/>
        <end position="446"/>
    </location>
</feature>
<keyword evidence="8" id="KW-1185">Reference proteome</keyword>
<evidence type="ECO:0000313" key="8">
    <source>
        <dbReference type="Proteomes" id="UP001165580"/>
    </source>
</evidence>
<keyword evidence="4 5" id="KW-0472">Membrane</keyword>
<dbReference type="PANTHER" id="PTHR23508">
    <property type="entry name" value="CARBOXYLIC ACID TRANSPORTER PROTEIN HOMOLOG"/>
    <property type="match status" value="1"/>
</dbReference>
<evidence type="ECO:0000313" key="7">
    <source>
        <dbReference type="EMBL" id="MCS5716467.1"/>
    </source>
</evidence>
<dbReference type="PANTHER" id="PTHR23508:SF10">
    <property type="entry name" value="CARBOXYLIC ACID TRANSPORTER PROTEIN HOMOLOG"/>
    <property type="match status" value="1"/>
</dbReference>
<reference evidence="7" key="1">
    <citation type="submission" date="2022-08" db="EMBL/GenBank/DDBJ databases">
        <authorList>
            <person name="Deng Y."/>
            <person name="Han X.-F."/>
            <person name="Zhang Y.-Q."/>
        </authorList>
    </citation>
    <scope>NUCLEOTIDE SEQUENCE</scope>
    <source>
        <strain evidence="7">CPCC 205716</strain>
    </source>
</reference>
<organism evidence="7 8">
    <name type="scientific">Herbiconiux gentiana</name>
    <dbReference type="NCBI Taxonomy" id="2970912"/>
    <lineage>
        <taxon>Bacteria</taxon>
        <taxon>Bacillati</taxon>
        <taxon>Actinomycetota</taxon>
        <taxon>Actinomycetes</taxon>
        <taxon>Micrococcales</taxon>
        <taxon>Microbacteriaceae</taxon>
        <taxon>Herbiconiux</taxon>
    </lineage>
</organism>
<dbReference type="RefSeq" id="WP_259487984.1">
    <property type="nucleotide sequence ID" value="NZ_JANTEZ010000013.1"/>
</dbReference>
<dbReference type="EMBL" id="JANTEZ010000013">
    <property type="protein sequence ID" value="MCS5716467.1"/>
    <property type="molecule type" value="Genomic_DNA"/>
</dbReference>
<feature type="transmembrane region" description="Helical" evidence="5">
    <location>
        <begin position="33"/>
        <end position="58"/>
    </location>
</feature>
<evidence type="ECO:0000256" key="2">
    <source>
        <dbReference type="ARBA" id="ARBA00022692"/>
    </source>
</evidence>
<dbReference type="Pfam" id="PF07690">
    <property type="entry name" value="MFS_1"/>
    <property type="match status" value="1"/>
</dbReference>
<evidence type="ECO:0000256" key="4">
    <source>
        <dbReference type="ARBA" id="ARBA00023136"/>
    </source>
</evidence>
<feature type="transmembrane region" description="Helical" evidence="5">
    <location>
        <begin position="335"/>
        <end position="354"/>
    </location>
</feature>
<evidence type="ECO:0000259" key="6">
    <source>
        <dbReference type="PROSITE" id="PS50850"/>
    </source>
</evidence>
<proteinExistence type="predicted"/>
<evidence type="ECO:0000256" key="5">
    <source>
        <dbReference type="SAM" id="Phobius"/>
    </source>
</evidence>
<dbReference type="SUPFAM" id="SSF103473">
    <property type="entry name" value="MFS general substrate transporter"/>
    <property type="match status" value="1"/>
</dbReference>
<dbReference type="Proteomes" id="UP001165580">
    <property type="component" value="Unassembled WGS sequence"/>
</dbReference>
<feature type="transmembrane region" description="Helical" evidence="5">
    <location>
        <begin position="308"/>
        <end position="328"/>
    </location>
</feature>
<gene>
    <name evidence="7" type="ORF">NVV95_18115</name>
</gene>